<dbReference type="GO" id="GO:0009317">
    <property type="term" value="C:acetyl-CoA carboxylase complex"/>
    <property type="evidence" value="ECO:0007669"/>
    <property type="project" value="InterPro"/>
</dbReference>
<evidence type="ECO:0000256" key="4">
    <source>
        <dbReference type="RuleBase" id="RU364072"/>
    </source>
</evidence>
<dbReference type="Gene3D" id="2.40.50.100">
    <property type="match status" value="1"/>
</dbReference>
<name>A0A6J4M7U7_9BACT</name>
<comment type="pathway">
    <text evidence="4">Lipid metabolism; fatty acid biosynthesis.</text>
</comment>
<dbReference type="EMBL" id="CADCTU010000760">
    <property type="protein sequence ID" value="CAA9351179.1"/>
    <property type="molecule type" value="Genomic_DNA"/>
</dbReference>
<dbReference type="InterPro" id="IPR050709">
    <property type="entry name" value="Biotin_Carboxyl_Carrier/Decarb"/>
</dbReference>
<dbReference type="PANTHER" id="PTHR45266">
    <property type="entry name" value="OXALOACETATE DECARBOXYLASE ALPHA CHAIN"/>
    <property type="match status" value="1"/>
</dbReference>
<evidence type="ECO:0000256" key="1">
    <source>
        <dbReference type="ARBA" id="ARBA00003761"/>
    </source>
</evidence>
<feature type="non-terminal residue" evidence="6">
    <location>
        <position position="1"/>
    </location>
</feature>
<protein>
    <recommendedName>
        <fullName evidence="2 4">Biotin carboxyl carrier protein of acetyl-CoA carboxylase</fullName>
    </recommendedName>
</protein>
<dbReference type="PROSITE" id="PS50968">
    <property type="entry name" value="BIOTINYL_LIPOYL"/>
    <property type="match status" value="1"/>
</dbReference>
<dbReference type="AlphaFoldDB" id="A0A6J4M7U7"/>
<evidence type="ECO:0000256" key="2">
    <source>
        <dbReference type="ARBA" id="ARBA00017562"/>
    </source>
</evidence>
<dbReference type="GO" id="GO:0003989">
    <property type="term" value="F:acetyl-CoA carboxylase activity"/>
    <property type="evidence" value="ECO:0007669"/>
    <property type="project" value="InterPro"/>
</dbReference>
<dbReference type="Pfam" id="PF00364">
    <property type="entry name" value="Biotin_lipoyl"/>
    <property type="match status" value="1"/>
</dbReference>
<reference evidence="6" key="1">
    <citation type="submission" date="2020-02" db="EMBL/GenBank/DDBJ databases">
        <authorList>
            <person name="Meier V. D."/>
        </authorList>
    </citation>
    <scope>NUCLEOTIDE SEQUENCE</scope>
    <source>
        <strain evidence="6">AVDCRST_MAG11</strain>
    </source>
</reference>
<dbReference type="SUPFAM" id="SSF51230">
    <property type="entry name" value="Single hybrid motif"/>
    <property type="match status" value="1"/>
</dbReference>
<keyword evidence="4" id="KW-0443">Lipid metabolism</keyword>
<evidence type="ECO:0000259" key="5">
    <source>
        <dbReference type="PROSITE" id="PS50968"/>
    </source>
</evidence>
<feature type="domain" description="Lipoyl-binding" evidence="5">
    <location>
        <begin position="16"/>
        <end position="92"/>
    </location>
</feature>
<organism evidence="6">
    <name type="scientific">uncultured Gemmatimonadaceae bacterium</name>
    <dbReference type="NCBI Taxonomy" id="246130"/>
    <lineage>
        <taxon>Bacteria</taxon>
        <taxon>Pseudomonadati</taxon>
        <taxon>Gemmatimonadota</taxon>
        <taxon>Gemmatimonadia</taxon>
        <taxon>Gemmatimonadales</taxon>
        <taxon>Gemmatimonadaceae</taxon>
        <taxon>environmental samples</taxon>
    </lineage>
</organism>
<dbReference type="CDD" id="cd06850">
    <property type="entry name" value="biotinyl_domain"/>
    <property type="match status" value="1"/>
</dbReference>
<comment type="function">
    <text evidence="1 4">This protein is a component of the acetyl coenzyme A carboxylase complex; first, biotin carboxylase catalyzes the carboxylation of the carrier protein and then the transcarboxylase transfers the carboxyl group to form malonyl-CoA.</text>
</comment>
<dbReference type="InterPro" id="IPR000089">
    <property type="entry name" value="Biotin_lipoyl"/>
</dbReference>
<keyword evidence="4" id="KW-0275">Fatty acid biosynthesis</keyword>
<accession>A0A6J4M7U7</accession>
<evidence type="ECO:0000313" key="6">
    <source>
        <dbReference type="EMBL" id="CAA9351179.1"/>
    </source>
</evidence>
<dbReference type="NCBIfam" id="TIGR00531">
    <property type="entry name" value="BCCP"/>
    <property type="match status" value="1"/>
</dbReference>
<dbReference type="InterPro" id="IPR011053">
    <property type="entry name" value="Single_hybrid_motif"/>
</dbReference>
<dbReference type="GO" id="GO:0006633">
    <property type="term" value="P:fatty acid biosynthetic process"/>
    <property type="evidence" value="ECO:0007669"/>
    <property type="project" value="UniProtKB-UniPathway"/>
</dbReference>
<dbReference type="PANTHER" id="PTHR45266:SF3">
    <property type="entry name" value="OXALOACETATE DECARBOXYLASE ALPHA CHAIN"/>
    <property type="match status" value="1"/>
</dbReference>
<proteinExistence type="predicted"/>
<dbReference type="PRINTS" id="PR01071">
    <property type="entry name" value="ACOABIOTINCC"/>
</dbReference>
<dbReference type="InterPro" id="IPR001249">
    <property type="entry name" value="AcCoA_biotinCC"/>
</dbReference>
<gene>
    <name evidence="6" type="ORF">AVDCRST_MAG11-3518</name>
</gene>
<keyword evidence="3 4" id="KW-0092">Biotin</keyword>
<keyword evidence="4" id="KW-0276">Fatty acid metabolism</keyword>
<keyword evidence="4" id="KW-0444">Lipid biosynthesis</keyword>
<dbReference type="UniPathway" id="UPA00094"/>
<sequence length="95" mass="9938">PAAAPAAEPAAAAPALLEVKSPMVGTFYGAPEPGSKPYVSEGSRVQKGQILCIIEAMKIMNEIESEFDGVVRGVLVTDGHPVEYGQVLFRVDPNG</sequence>
<evidence type="ECO:0000256" key="3">
    <source>
        <dbReference type="ARBA" id="ARBA00023267"/>
    </source>
</evidence>
<dbReference type="FunFam" id="2.40.50.100:FF:000003">
    <property type="entry name" value="Acetyl-CoA carboxylase biotin carboxyl carrier protein"/>
    <property type="match status" value="1"/>
</dbReference>